<keyword evidence="8" id="KW-0282">Flagellum</keyword>
<evidence type="ECO:0000313" key="8">
    <source>
        <dbReference type="EMBL" id="MDC8756280.1"/>
    </source>
</evidence>
<evidence type="ECO:0000256" key="4">
    <source>
        <dbReference type="ARBA" id="ARBA00023143"/>
    </source>
</evidence>
<gene>
    <name evidence="8" type="primary">fliD</name>
    <name evidence="8" type="ORF">OIK44_01595</name>
</gene>
<dbReference type="PANTHER" id="PTHR30288">
    <property type="entry name" value="FLAGELLAR CAP/ASSEMBLY PROTEIN FLID"/>
    <property type="match status" value="1"/>
</dbReference>
<evidence type="ECO:0000256" key="3">
    <source>
        <dbReference type="ARBA" id="ARBA00023054"/>
    </source>
</evidence>
<comment type="subunit">
    <text evidence="2 5">Homopentamer.</text>
</comment>
<dbReference type="RefSeq" id="WP_273668904.1">
    <property type="nucleotide sequence ID" value="NZ_JAQQXR010000001.1"/>
</dbReference>
<keyword evidence="4 5" id="KW-0975">Bacterial flagellum</keyword>
<dbReference type="InterPro" id="IPR003481">
    <property type="entry name" value="FliD_N"/>
</dbReference>
<keyword evidence="8" id="KW-0969">Cilium</keyword>
<keyword evidence="5" id="KW-0964">Secreted</keyword>
<keyword evidence="3" id="KW-0175">Coiled coil</keyword>
<comment type="caution">
    <text evidence="8">The sequence shown here is derived from an EMBL/GenBank/DDBJ whole genome shotgun (WGS) entry which is preliminary data.</text>
</comment>
<evidence type="ECO:0000256" key="5">
    <source>
        <dbReference type="RuleBase" id="RU362066"/>
    </source>
</evidence>
<dbReference type="EMBL" id="JAQQXR010000001">
    <property type="protein sequence ID" value="MDC8756280.1"/>
    <property type="molecule type" value="Genomic_DNA"/>
</dbReference>
<organism evidence="8 9">
    <name type="scientific">Janthinobacterium fluminis</name>
    <dbReference type="NCBI Taxonomy" id="2987524"/>
    <lineage>
        <taxon>Bacteria</taxon>
        <taxon>Pseudomonadati</taxon>
        <taxon>Pseudomonadota</taxon>
        <taxon>Betaproteobacteria</taxon>
        <taxon>Burkholderiales</taxon>
        <taxon>Oxalobacteraceae</taxon>
        <taxon>Janthinobacterium</taxon>
    </lineage>
</organism>
<evidence type="ECO:0000259" key="6">
    <source>
        <dbReference type="Pfam" id="PF02465"/>
    </source>
</evidence>
<accession>A0ABT5JVR4</accession>
<dbReference type="InterPro" id="IPR040026">
    <property type="entry name" value="FliD"/>
</dbReference>
<reference evidence="8 9" key="1">
    <citation type="submission" date="2022-10" db="EMBL/GenBank/DDBJ databases">
        <title>Janthinobacterium sp. hw3 Genome sequencing.</title>
        <authorList>
            <person name="Park S."/>
        </authorList>
    </citation>
    <scope>NUCLEOTIDE SEQUENCE [LARGE SCALE GENOMIC DNA]</scope>
    <source>
        <strain evidence="9">hw3</strain>
    </source>
</reference>
<dbReference type="Pfam" id="PF07195">
    <property type="entry name" value="FliD_C"/>
    <property type="match status" value="1"/>
</dbReference>
<evidence type="ECO:0000256" key="2">
    <source>
        <dbReference type="ARBA" id="ARBA00011255"/>
    </source>
</evidence>
<evidence type="ECO:0000256" key="1">
    <source>
        <dbReference type="ARBA" id="ARBA00009764"/>
    </source>
</evidence>
<dbReference type="PANTHER" id="PTHR30288:SF0">
    <property type="entry name" value="FLAGELLAR HOOK-ASSOCIATED PROTEIN 2"/>
    <property type="match status" value="1"/>
</dbReference>
<comment type="subcellular location">
    <subcellularLocation>
        <location evidence="5">Secreted</location>
    </subcellularLocation>
    <subcellularLocation>
        <location evidence="5">Bacterial flagellum</location>
    </subcellularLocation>
</comment>
<name>A0ABT5JVR4_9BURK</name>
<evidence type="ECO:0000259" key="7">
    <source>
        <dbReference type="Pfam" id="PF07195"/>
    </source>
</evidence>
<proteinExistence type="inferred from homology"/>
<sequence>MFGSPINNRNNPYNAGAPQGGVSADVYARVEKVMSSQNKGVLKLNNALARDQIKLSGLGQLQNALASFQGVAQGMSGSGLATSATSSAKGVLGAATTSKAAAGTYAVDVQQLARGQTLTSAGRASADAVIGTGAPATIKVEFGSSDGKTFTPGEEKAKTITIKSGNNTLQGIAAAFKEAGIDAQVIKGEGGYALALNGQSGAAASMRISVGGDAAVSDLLAYKPGATKGMVQTAAAQDALLTVNGKAVTSASNSVATAIDGVTLSLAGKGSSSVVVARDTSQIASNVAGLVSAYNSLNTKIQSLKEGELKSGAAAQAGNQLAQVLTSGSNGVPKSVLAEAGITMGKNGELLLDEKKLKSAIAADPDAVSKLFTNNGQGVADQFATKIAALTGESGVVKKEAASVGKEITALTNKKAVMAKALTAQANALAQLYSQQAGAGAGGGRSLFDFMA</sequence>
<comment type="similarity">
    <text evidence="1 5">Belongs to the FliD family.</text>
</comment>
<feature type="domain" description="Flagellar hook-associated protein 2 C-terminal" evidence="7">
    <location>
        <begin position="236"/>
        <end position="434"/>
    </location>
</feature>
<feature type="domain" description="Flagellar hook-associated protein 2 N-terminal" evidence="6">
    <location>
        <begin position="25"/>
        <end position="116"/>
    </location>
</feature>
<dbReference type="Proteomes" id="UP001221208">
    <property type="component" value="Unassembled WGS sequence"/>
</dbReference>
<dbReference type="InterPro" id="IPR010809">
    <property type="entry name" value="FliD_C"/>
</dbReference>
<protein>
    <recommendedName>
        <fullName evidence="5">Flagellar hook-associated protein 2</fullName>
        <shortName evidence="5">HAP2</shortName>
    </recommendedName>
    <alternativeName>
        <fullName evidence="5">Flagellar cap protein</fullName>
    </alternativeName>
</protein>
<keyword evidence="8" id="KW-0966">Cell projection</keyword>
<comment type="function">
    <text evidence="5">Required for morphogenesis and for the elongation of the flagellar filament by facilitating polymerization of the flagellin monomers at the tip of growing filament. Forms a capping structure, which prevents flagellin subunits (transported through the central channel of the flagellum) from leaking out without polymerization at the distal end.</text>
</comment>
<keyword evidence="9" id="KW-1185">Reference proteome</keyword>
<evidence type="ECO:0000313" key="9">
    <source>
        <dbReference type="Proteomes" id="UP001221208"/>
    </source>
</evidence>
<dbReference type="Pfam" id="PF02465">
    <property type="entry name" value="FliD_N"/>
    <property type="match status" value="1"/>
</dbReference>